<protein>
    <submittedName>
        <fullName evidence="6">Glycosyl transferase</fullName>
    </submittedName>
</protein>
<dbReference type="AlphaFoldDB" id="A0A511DQD1"/>
<comment type="similarity">
    <text evidence="1">Belongs to the glycosyltransferase 28 family.</text>
</comment>
<dbReference type="PANTHER" id="PTHR48050:SF13">
    <property type="entry name" value="STEROL 3-BETA-GLUCOSYLTRANSFERASE UGT80A2"/>
    <property type="match status" value="1"/>
</dbReference>
<evidence type="ECO:0000256" key="3">
    <source>
        <dbReference type="ARBA" id="ARBA00022679"/>
    </source>
</evidence>
<dbReference type="InterPro" id="IPR048284">
    <property type="entry name" value="EryCIII-like_N"/>
</dbReference>
<evidence type="ECO:0000256" key="1">
    <source>
        <dbReference type="ARBA" id="ARBA00006962"/>
    </source>
</evidence>
<dbReference type="InterPro" id="IPR002213">
    <property type="entry name" value="UDP_glucos_trans"/>
</dbReference>
<sequence>MRILVVAAPLVGHLLPMLPMARTLAELGHEVVVASGGDALGRDLGGLPAVDVAQDVSFARSAARTVLAHPRLARRELAGEAGTDVVGLLFGAVNEGLADAVVAVAGAFEPEVVVHEPLAPAGALAAARIGVPAVLQENSLYDGPSLVAAVVRSPLFRRALRRHGLLDELPPPADVLTIAPPSVVGVRGGRPMRSVPDDGAGLPDWLTEPTARPRILVSRSTVAGPGGDPMAAVVAAAPDVDAEIVLVRPTDRLSRKSLPPNVRTVGWVPLSAALPHAAAVVHHGGAGTVLTALATGTPQLVVPGPGDRRHNADLVARRGAGLSVAARSITAASLSRLVTDTALHDAAREVRAEIAAMPDPAEALRACEWQ</sequence>
<dbReference type="InterPro" id="IPR050426">
    <property type="entry name" value="Glycosyltransferase_28"/>
</dbReference>
<dbReference type="Proteomes" id="UP000321685">
    <property type="component" value="Unassembled WGS sequence"/>
</dbReference>
<dbReference type="SUPFAM" id="SSF53756">
    <property type="entry name" value="UDP-Glycosyltransferase/glycogen phosphorylase"/>
    <property type="match status" value="1"/>
</dbReference>
<evidence type="ECO:0000313" key="6">
    <source>
        <dbReference type="EMBL" id="GEL25954.1"/>
    </source>
</evidence>
<proteinExistence type="inferred from homology"/>
<dbReference type="InterPro" id="IPR010610">
    <property type="entry name" value="EryCIII-like_C"/>
</dbReference>
<reference evidence="6 7" key="1">
    <citation type="submission" date="2019-07" db="EMBL/GenBank/DDBJ databases">
        <title>Whole genome shotgun sequence of Pseudonocardia sulfidoxydans NBRC 16205.</title>
        <authorList>
            <person name="Hosoyama A."/>
            <person name="Uohara A."/>
            <person name="Ohji S."/>
            <person name="Ichikawa N."/>
        </authorList>
    </citation>
    <scope>NUCLEOTIDE SEQUENCE [LARGE SCALE GENOMIC DNA]</scope>
    <source>
        <strain evidence="6 7">NBRC 16205</strain>
    </source>
</reference>
<accession>A0A511DQD1</accession>
<evidence type="ECO:0000313" key="7">
    <source>
        <dbReference type="Proteomes" id="UP000321685"/>
    </source>
</evidence>
<name>A0A511DQD1_9PSEU</name>
<dbReference type="GO" id="GO:0016758">
    <property type="term" value="F:hexosyltransferase activity"/>
    <property type="evidence" value="ECO:0007669"/>
    <property type="project" value="UniProtKB-ARBA"/>
</dbReference>
<dbReference type="RefSeq" id="WP_147113083.1">
    <property type="nucleotide sequence ID" value="NZ_BJVJ01000069.1"/>
</dbReference>
<evidence type="ECO:0000259" key="4">
    <source>
        <dbReference type="Pfam" id="PF06722"/>
    </source>
</evidence>
<evidence type="ECO:0000256" key="2">
    <source>
        <dbReference type="ARBA" id="ARBA00022676"/>
    </source>
</evidence>
<dbReference type="Pfam" id="PF21036">
    <property type="entry name" value="EryCIII-like_N"/>
    <property type="match status" value="1"/>
</dbReference>
<feature type="domain" description="Erythromycin biosynthesis protein CIII-like N-terminal" evidence="5">
    <location>
        <begin position="27"/>
        <end position="218"/>
    </location>
</feature>
<organism evidence="6 7">
    <name type="scientific">Pseudonocardia sulfidoxydans NBRC 16205</name>
    <dbReference type="NCBI Taxonomy" id="1223511"/>
    <lineage>
        <taxon>Bacteria</taxon>
        <taxon>Bacillati</taxon>
        <taxon>Actinomycetota</taxon>
        <taxon>Actinomycetes</taxon>
        <taxon>Pseudonocardiales</taxon>
        <taxon>Pseudonocardiaceae</taxon>
        <taxon>Pseudonocardia</taxon>
    </lineage>
</organism>
<dbReference type="GO" id="GO:0017000">
    <property type="term" value="P:antibiotic biosynthetic process"/>
    <property type="evidence" value="ECO:0007669"/>
    <property type="project" value="UniProtKB-ARBA"/>
</dbReference>
<dbReference type="FunFam" id="3.40.50.2000:FF:000072">
    <property type="entry name" value="Glycosyl transferase"/>
    <property type="match status" value="1"/>
</dbReference>
<dbReference type="EMBL" id="BJVJ01000069">
    <property type="protein sequence ID" value="GEL25954.1"/>
    <property type="molecule type" value="Genomic_DNA"/>
</dbReference>
<keyword evidence="7" id="KW-1185">Reference proteome</keyword>
<dbReference type="OrthoDB" id="5488434at2"/>
<dbReference type="CDD" id="cd03784">
    <property type="entry name" value="GT1_Gtf-like"/>
    <property type="match status" value="1"/>
</dbReference>
<dbReference type="Pfam" id="PF06722">
    <property type="entry name" value="EryCIII-like_C"/>
    <property type="match status" value="1"/>
</dbReference>
<evidence type="ECO:0000259" key="5">
    <source>
        <dbReference type="Pfam" id="PF21036"/>
    </source>
</evidence>
<keyword evidence="3 6" id="KW-0808">Transferase</keyword>
<dbReference type="Gene3D" id="3.40.50.2000">
    <property type="entry name" value="Glycogen Phosphorylase B"/>
    <property type="match status" value="2"/>
</dbReference>
<dbReference type="GO" id="GO:0008194">
    <property type="term" value="F:UDP-glycosyltransferase activity"/>
    <property type="evidence" value="ECO:0007669"/>
    <property type="project" value="InterPro"/>
</dbReference>
<dbReference type="PANTHER" id="PTHR48050">
    <property type="entry name" value="STEROL 3-BETA-GLUCOSYLTRANSFERASE"/>
    <property type="match status" value="1"/>
</dbReference>
<comment type="caution">
    <text evidence="6">The sequence shown here is derived from an EMBL/GenBank/DDBJ whole genome shotgun (WGS) entry which is preliminary data.</text>
</comment>
<feature type="domain" description="Erythromycin biosynthesis protein CIII-like C-terminal" evidence="4">
    <location>
        <begin position="233"/>
        <end position="367"/>
    </location>
</feature>
<keyword evidence="2" id="KW-0328">Glycosyltransferase</keyword>
<gene>
    <name evidence="6" type="primary">iroB</name>
    <name evidence="6" type="ORF">PSU4_49080</name>
</gene>